<dbReference type="Gene3D" id="3.40.50.300">
    <property type="entry name" value="P-loop containing nucleotide triphosphate hydrolases"/>
    <property type="match status" value="2"/>
</dbReference>
<keyword evidence="4" id="KW-1185">Reference proteome</keyword>
<evidence type="ECO:0000313" key="3">
    <source>
        <dbReference type="EMBL" id="MDP5184892.1"/>
    </source>
</evidence>
<evidence type="ECO:0000256" key="1">
    <source>
        <dbReference type="SAM" id="Coils"/>
    </source>
</evidence>
<dbReference type="EMBL" id="JASNFN010000033">
    <property type="protein sequence ID" value="MDP5184892.1"/>
    <property type="molecule type" value="Genomic_DNA"/>
</dbReference>
<organism evidence="3 4">
    <name type="scientific">Blastococcus carthaginiensis</name>
    <dbReference type="NCBI Taxonomy" id="3050034"/>
    <lineage>
        <taxon>Bacteria</taxon>
        <taxon>Bacillati</taxon>
        <taxon>Actinomycetota</taxon>
        <taxon>Actinomycetes</taxon>
        <taxon>Geodermatophilales</taxon>
        <taxon>Geodermatophilaceae</taxon>
        <taxon>Blastococcus</taxon>
    </lineage>
</organism>
<dbReference type="Proteomes" id="UP001233673">
    <property type="component" value="Unassembled WGS sequence"/>
</dbReference>
<dbReference type="Pfam" id="PF08463">
    <property type="entry name" value="EcoEI_R_C"/>
    <property type="match status" value="1"/>
</dbReference>
<dbReference type="InterPro" id="IPR001650">
    <property type="entry name" value="Helicase_C-like"/>
</dbReference>
<keyword evidence="1" id="KW-0175">Coiled coil</keyword>
<dbReference type="RefSeq" id="WP_306001432.1">
    <property type="nucleotide sequence ID" value="NZ_JASNFN010000033.1"/>
</dbReference>
<evidence type="ECO:0000259" key="2">
    <source>
        <dbReference type="PROSITE" id="PS51192"/>
    </source>
</evidence>
<name>A0ABT9IH30_9ACTN</name>
<dbReference type="InterPro" id="IPR014001">
    <property type="entry name" value="Helicase_ATP-bd"/>
</dbReference>
<dbReference type="Gene3D" id="3.90.1570.30">
    <property type="match status" value="1"/>
</dbReference>
<dbReference type="GO" id="GO:0004386">
    <property type="term" value="F:helicase activity"/>
    <property type="evidence" value="ECO:0007669"/>
    <property type="project" value="UniProtKB-KW"/>
</dbReference>
<keyword evidence="3" id="KW-0547">Nucleotide-binding</keyword>
<dbReference type="PANTHER" id="PTHR47396:SF1">
    <property type="entry name" value="ATP-DEPENDENT HELICASE IRC3-RELATED"/>
    <property type="match status" value="1"/>
</dbReference>
<sequence length="1140" mass="126800">MTGNFAFLRAEWPQLAEEAARAEHNTFGDPRAACFYARRALELAVHWLYDADARLRRPYKDDLSALLFEPTLRTLVGPGLHTKMDVVRRQGNAAVHRTKPVTPAESLPVVRELFHVLFWLADRYSRQSADRPGRLAFDADAIPRPVPASVRIKRQEELRAQAERYAAQDAELARERERNAGLEVQIAALQAQVAAAVAANEARPVAHDYDEATTRDLFIDLLLREAGWPLTEERDREFPVTGMPSAQGTGYVDYVLWGDDGRPLGLVEAKRTRTGPTVGQQQAKLYADRLEAAYGTRPVIFCSNGYEHWIWDDVSAPPRPVQGFYTRDELALLIARRTTRRTLADTVIDSRIVERHYQVEAIRRVAETFEVDRQRQALVVMATGAGKTRTVIALADLLMRANWAKRVLFLADRVALVNQAVNAFKAHLPSATTVNLVTDKTTDGRVYVSTYPTVMGLINQVDADGRRRFGPGHFDLIVVDEAHRSIYQKYRAIFEYFDGLLVGLTATPKDEIDRNTYRLFSLEDGVPTAHYNLDDAVAEGFLVPPRAVSVPLRFLRQGIRYDELPEAEKVAWDLAEWDDDGPAPTAVEAAALNSWLFNADTVDKALATLMSQGHRVAGGDRLGKTIVFAKNHEHAVFIEKRFDAQYPQYNGEFARVITYQTTYAQSLIDAFSTTDRAPHIAISVDMLDTGVDVPDVVNLVFFKPVRSKAKYWQMIGRGTRLRPDLYGPGQHKADFFLFDFCQNIEYFNQAVVPAAGAVSPSLVERLFAARVELLTQLRGRTTGDASTADDGTTSEAGLRRDLSFLLTERVSGMSVENVLVRPHRRMVERYSQSDAWETLDAGAAHEVTAELAGLPSAVQDDDEQAKRFDLILLRLQLAALDGDAVFDRLRSQVQQIAAALLEQTQIPAVREQVVLLDDIAGDDWWTDVTVPLLELVRRRVRGLVQLIDKARRSVVYTDFADQLGTATEIPLVGLPVGDDFERFLAKARSYLRAHEDHVALQKLRRNLPLTPTDIAELERMLTDAGVATEADLARAREQSQGLGLFLRGLVGLERSAALQAMDSFIAGRTLTASQLDFINLVVAELTAHGAMDAGLLWESPFTGLAPQGPDSLFSDADVRSLVTVLEGVRSTAVPSSDVVA</sequence>
<dbReference type="InterPro" id="IPR027417">
    <property type="entry name" value="P-loop_NTPase"/>
</dbReference>
<dbReference type="CDD" id="cd18032">
    <property type="entry name" value="DEXHc_RE_I_III_res"/>
    <property type="match status" value="1"/>
</dbReference>
<dbReference type="PANTHER" id="PTHR47396">
    <property type="entry name" value="TYPE I RESTRICTION ENZYME ECOKI R PROTEIN"/>
    <property type="match status" value="1"/>
</dbReference>
<dbReference type="InterPro" id="IPR025285">
    <property type="entry name" value="DUF4145"/>
</dbReference>
<accession>A0ABT9IH30</accession>
<feature type="coiled-coil region" evidence="1">
    <location>
        <begin position="155"/>
        <end position="192"/>
    </location>
</feature>
<comment type="caution">
    <text evidence="3">The sequence shown here is derived from an EMBL/GenBank/DDBJ whole genome shotgun (WGS) entry which is preliminary data.</text>
</comment>
<evidence type="ECO:0000313" key="4">
    <source>
        <dbReference type="Proteomes" id="UP001233673"/>
    </source>
</evidence>
<keyword evidence="3" id="KW-0067">ATP-binding</keyword>
<dbReference type="Pfam" id="PF04851">
    <property type="entry name" value="ResIII"/>
    <property type="match status" value="1"/>
</dbReference>
<dbReference type="PROSITE" id="PS51192">
    <property type="entry name" value="HELICASE_ATP_BIND_1"/>
    <property type="match status" value="1"/>
</dbReference>
<proteinExistence type="predicted"/>
<dbReference type="SMART" id="SM00487">
    <property type="entry name" value="DEXDc"/>
    <property type="match status" value="1"/>
</dbReference>
<keyword evidence="3" id="KW-0378">Hydrolase</keyword>
<keyword evidence="3" id="KW-0347">Helicase</keyword>
<dbReference type="CDD" id="cd18799">
    <property type="entry name" value="SF2_C_EcoAI-like"/>
    <property type="match status" value="1"/>
</dbReference>
<dbReference type="InterPro" id="IPR050742">
    <property type="entry name" value="Helicase_Restrict-Modif_Enz"/>
</dbReference>
<protein>
    <submittedName>
        <fullName evidence="3">DEAD/DEAH box helicase family protein</fullName>
    </submittedName>
</protein>
<feature type="domain" description="Helicase ATP-binding" evidence="2">
    <location>
        <begin position="368"/>
        <end position="526"/>
    </location>
</feature>
<gene>
    <name evidence="3" type="ORF">QOZ88_19845</name>
</gene>
<dbReference type="Pfam" id="PF13643">
    <property type="entry name" value="DUF4145"/>
    <property type="match status" value="1"/>
</dbReference>
<dbReference type="InterPro" id="IPR006935">
    <property type="entry name" value="Helicase/UvrB_N"/>
</dbReference>
<dbReference type="Pfam" id="PF00271">
    <property type="entry name" value="Helicase_C"/>
    <property type="match status" value="1"/>
</dbReference>
<dbReference type="InterPro" id="IPR013670">
    <property type="entry name" value="EcoEI_R_C_dom"/>
</dbReference>
<dbReference type="SUPFAM" id="SSF52540">
    <property type="entry name" value="P-loop containing nucleoside triphosphate hydrolases"/>
    <property type="match status" value="2"/>
</dbReference>
<reference evidence="4" key="1">
    <citation type="submission" date="2023-05" db="EMBL/GenBank/DDBJ databases">
        <title>Draft genome of Pseudofrankia sp. BMG5.37.</title>
        <authorList>
            <person name="Gtari M."/>
            <person name="Ghodhbane F."/>
            <person name="Sbissi I."/>
        </authorList>
    </citation>
    <scope>NUCLEOTIDE SEQUENCE [LARGE SCALE GENOMIC DNA]</scope>
    <source>
        <strain evidence="4">BMG 814</strain>
    </source>
</reference>